<dbReference type="PANTHER" id="PTHR42648:SF18">
    <property type="entry name" value="RETROTRANSPOSON, UNCLASSIFIED-LIKE PROTEIN"/>
    <property type="match status" value="1"/>
</dbReference>
<protein>
    <recommendedName>
        <fullName evidence="2">Integrase catalytic domain-containing protein</fullName>
    </recommendedName>
</protein>
<evidence type="ECO:0000313" key="3">
    <source>
        <dbReference type="EMBL" id="GEU46306.1"/>
    </source>
</evidence>
<dbReference type="EMBL" id="BKCJ010002107">
    <property type="protein sequence ID" value="GEU46306.1"/>
    <property type="molecule type" value="Genomic_DNA"/>
</dbReference>
<dbReference type="SUPFAM" id="SSF53098">
    <property type="entry name" value="Ribonuclease H-like"/>
    <property type="match status" value="1"/>
</dbReference>
<proteinExistence type="predicted"/>
<dbReference type="InterPro" id="IPR036397">
    <property type="entry name" value="RNaseH_sf"/>
</dbReference>
<evidence type="ECO:0000259" key="2">
    <source>
        <dbReference type="PROSITE" id="PS50994"/>
    </source>
</evidence>
<sequence length="415" mass="48048">METYKNVLQDIRNQLDAKVEAVQIILTGIDNDIYSIVDACPNACETWKAIERLKQEWQRFMTLVKQSQELKTVSYHKLCDILKQHQNEVNEIRAERLARTSNPLALVAQQQPLYHPTHYTQNSLTRPQQVATKNKEQADWRDDTDDDLKIGNWKHIICNVTDTREHPEKPEYVNVTYLKEHDDINITTDSLNMSNNRGMADQDKDEDLAKERSRGTDLYSITLQDTFTPNPIYLMAKASLSQAWLWHRCLSHLNFDTVNLLSKYDIVTGLPKLKFIKDHLCSSCELRKEKPNWTHFLRSKDERPKVLINFLKLVQRGLHAQVKIVQTNKGTKFLNKTLHGYFAQEGIEHRTSSAQTPEQNGIIKRQNRTLVEDARTMLSAVKAPLFFLAEAIATSCFIQNRSLVIPRHKKNLTTS</sequence>
<accession>A0A6L2KAE1</accession>
<feature type="compositionally biased region" description="Polar residues" evidence="1">
    <location>
        <begin position="188"/>
        <end position="197"/>
    </location>
</feature>
<gene>
    <name evidence="3" type="ORF">Tci_018284</name>
</gene>
<dbReference type="InterPro" id="IPR001584">
    <property type="entry name" value="Integrase_cat-core"/>
</dbReference>
<evidence type="ECO:0000256" key="1">
    <source>
        <dbReference type="SAM" id="MobiDB-lite"/>
    </source>
</evidence>
<feature type="domain" description="Integrase catalytic" evidence="2">
    <location>
        <begin position="323"/>
        <end position="415"/>
    </location>
</feature>
<dbReference type="PROSITE" id="PS50994">
    <property type="entry name" value="INTEGRASE"/>
    <property type="match status" value="1"/>
</dbReference>
<dbReference type="Gene3D" id="3.30.420.10">
    <property type="entry name" value="Ribonuclease H-like superfamily/Ribonuclease H"/>
    <property type="match status" value="1"/>
</dbReference>
<dbReference type="PANTHER" id="PTHR42648">
    <property type="entry name" value="TRANSPOSASE, PUTATIVE-RELATED"/>
    <property type="match status" value="1"/>
</dbReference>
<dbReference type="Pfam" id="PF13976">
    <property type="entry name" value="gag_pre-integrs"/>
    <property type="match status" value="1"/>
</dbReference>
<dbReference type="AlphaFoldDB" id="A0A6L2KAE1"/>
<dbReference type="InterPro" id="IPR025724">
    <property type="entry name" value="GAG-pre-integrase_dom"/>
</dbReference>
<feature type="region of interest" description="Disordered" evidence="1">
    <location>
        <begin position="188"/>
        <end position="208"/>
    </location>
</feature>
<dbReference type="InterPro" id="IPR012337">
    <property type="entry name" value="RNaseH-like_sf"/>
</dbReference>
<name>A0A6L2KAE1_TANCI</name>
<organism evidence="3">
    <name type="scientific">Tanacetum cinerariifolium</name>
    <name type="common">Dalmatian daisy</name>
    <name type="synonym">Chrysanthemum cinerariifolium</name>
    <dbReference type="NCBI Taxonomy" id="118510"/>
    <lineage>
        <taxon>Eukaryota</taxon>
        <taxon>Viridiplantae</taxon>
        <taxon>Streptophyta</taxon>
        <taxon>Embryophyta</taxon>
        <taxon>Tracheophyta</taxon>
        <taxon>Spermatophyta</taxon>
        <taxon>Magnoliopsida</taxon>
        <taxon>eudicotyledons</taxon>
        <taxon>Gunneridae</taxon>
        <taxon>Pentapetalae</taxon>
        <taxon>asterids</taxon>
        <taxon>campanulids</taxon>
        <taxon>Asterales</taxon>
        <taxon>Asteraceae</taxon>
        <taxon>Asteroideae</taxon>
        <taxon>Anthemideae</taxon>
        <taxon>Anthemidinae</taxon>
        <taxon>Tanacetum</taxon>
    </lineage>
</organism>
<dbReference type="GO" id="GO:0015074">
    <property type="term" value="P:DNA integration"/>
    <property type="evidence" value="ECO:0007669"/>
    <property type="project" value="InterPro"/>
</dbReference>
<comment type="caution">
    <text evidence="3">The sequence shown here is derived from an EMBL/GenBank/DDBJ whole genome shotgun (WGS) entry which is preliminary data.</text>
</comment>
<reference evidence="3" key="1">
    <citation type="journal article" date="2019" name="Sci. Rep.">
        <title>Draft genome of Tanacetum cinerariifolium, the natural source of mosquito coil.</title>
        <authorList>
            <person name="Yamashiro T."/>
            <person name="Shiraishi A."/>
            <person name="Satake H."/>
            <person name="Nakayama K."/>
        </authorList>
    </citation>
    <scope>NUCLEOTIDE SEQUENCE</scope>
</reference>
<dbReference type="InterPro" id="IPR039537">
    <property type="entry name" value="Retrotran_Ty1/copia-like"/>
</dbReference>
<dbReference type="GO" id="GO:0003676">
    <property type="term" value="F:nucleic acid binding"/>
    <property type="evidence" value="ECO:0007669"/>
    <property type="project" value="InterPro"/>
</dbReference>